<name>A0A8S4RQM4_9NEOP</name>
<gene>
    <name evidence="1" type="primary">jg3363</name>
    <name evidence="1" type="ORF">PAEG_LOCUS16567</name>
</gene>
<proteinExistence type="predicted"/>
<organism evidence="1 2">
    <name type="scientific">Pararge aegeria aegeria</name>
    <dbReference type="NCBI Taxonomy" id="348720"/>
    <lineage>
        <taxon>Eukaryota</taxon>
        <taxon>Metazoa</taxon>
        <taxon>Ecdysozoa</taxon>
        <taxon>Arthropoda</taxon>
        <taxon>Hexapoda</taxon>
        <taxon>Insecta</taxon>
        <taxon>Pterygota</taxon>
        <taxon>Neoptera</taxon>
        <taxon>Endopterygota</taxon>
        <taxon>Lepidoptera</taxon>
        <taxon>Glossata</taxon>
        <taxon>Ditrysia</taxon>
        <taxon>Papilionoidea</taxon>
        <taxon>Nymphalidae</taxon>
        <taxon>Satyrinae</taxon>
        <taxon>Satyrini</taxon>
        <taxon>Parargina</taxon>
        <taxon>Pararge</taxon>
    </lineage>
</organism>
<protein>
    <submittedName>
        <fullName evidence="1">Jg3363 protein</fullName>
    </submittedName>
</protein>
<evidence type="ECO:0000313" key="1">
    <source>
        <dbReference type="EMBL" id="CAH2239932.1"/>
    </source>
</evidence>
<dbReference type="AlphaFoldDB" id="A0A8S4RQM4"/>
<comment type="caution">
    <text evidence="1">The sequence shown here is derived from an EMBL/GenBank/DDBJ whole genome shotgun (WGS) entry which is preliminary data.</text>
</comment>
<evidence type="ECO:0000313" key="2">
    <source>
        <dbReference type="Proteomes" id="UP000838756"/>
    </source>
</evidence>
<accession>A0A8S4RQM4</accession>
<keyword evidence="2" id="KW-1185">Reference proteome</keyword>
<dbReference type="EMBL" id="CAKXAJ010025467">
    <property type="protein sequence ID" value="CAH2239932.1"/>
    <property type="molecule type" value="Genomic_DNA"/>
</dbReference>
<reference evidence="1" key="1">
    <citation type="submission" date="2022-03" db="EMBL/GenBank/DDBJ databases">
        <authorList>
            <person name="Lindestad O."/>
        </authorList>
    </citation>
    <scope>NUCLEOTIDE SEQUENCE</scope>
</reference>
<dbReference type="Proteomes" id="UP000838756">
    <property type="component" value="Unassembled WGS sequence"/>
</dbReference>
<sequence>MELAHLHIIRALHTMPLEGRPLIRKLLLQSDTETLLLRILTACSRYKTVTHYFARRSSVIKRAPTFNDKEDDVADEKGTALGHLDCV</sequence>